<evidence type="ECO:0000313" key="10">
    <source>
        <dbReference type="EMBL" id="NXS92935.1"/>
    </source>
</evidence>
<feature type="non-terminal residue" evidence="10">
    <location>
        <position position="478"/>
    </location>
</feature>
<evidence type="ECO:0000313" key="11">
    <source>
        <dbReference type="Proteomes" id="UP000550086"/>
    </source>
</evidence>
<keyword evidence="11" id="KW-1185">Reference proteome</keyword>
<feature type="coiled-coil region" evidence="7">
    <location>
        <begin position="175"/>
        <end position="226"/>
    </location>
</feature>
<evidence type="ECO:0000256" key="2">
    <source>
        <dbReference type="ARBA" id="ARBA00022723"/>
    </source>
</evidence>
<comment type="caution">
    <text evidence="10">The sequence shown here is derived from an EMBL/GenBank/DDBJ whole genome shotgun (WGS) entry which is preliminary data.</text>
</comment>
<evidence type="ECO:0000256" key="7">
    <source>
        <dbReference type="SAM" id="Coils"/>
    </source>
</evidence>
<evidence type="ECO:0000256" key="1">
    <source>
        <dbReference type="ARBA" id="ARBA00010843"/>
    </source>
</evidence>
<dbReference type="Proteomes" id="UP000550086">
    <property type="component" value="Unassembled WGS sequence"/>
</dbReference>
<sequence>VEHWKNNCRHELTPKKEESLKDLSAQKRQSYSYSLSAERSQQSFRHGDVSSAGLQSKHLTRQTKTLPPKSVAKRKEGVDRAHPLKPIFHHEDAGVHTQSVCSVANRVQDRSSLYMEETPNTRPSSRNNGKPQAGRAQLDAVLPYWTAQPTLSAPYLYRNDQAYILKLEQEGWAMGEEIEKKKAILREKLMRAEESLRRIQREKELAKAEERRAREAERTHEQKAARHLEEKAFRNAVKPGNRVFDGVRSAEANIPKARKTLHPQEPAMGKLNKEQLVASRGKIQDRIPMEHLTSYSELPRKPSPSLSDLPDRDSDADLYTGVLYTQATSAVMQGELGQCSFCGRMFLCTRLEKHMNVCGKIQGSKRKAYDSSRARARGTELEQFKEWHKERPQNKMPRKNNWRQKHEALIRTLRQAQQLQPAPSKGKTSEVPQLPPIENPDYVACPYCGRRFAPRVAERHIPKCKNIKSRPPPPPHMR</sequence>
<dbReference type="Gene3D" id="3.30.160.60">
    <property type="entry name" value="Classic Zinc Finger"/>
    <property type="match status" value="1"/>
</dbReference>
<dbReference type="PANTHER" id="PTHR14649:SF1">
    <property type="entry name" value="ZINC FINGER C2HC DOMAIN-CONTAINING PROTEIN 1C"/>
    <property type="match status" value="1"/>
</dbReference>
<dbReference type="Pfam" id="PF13913">
    <property type="entry name" value="zf-C2HC_2"/>
    <property type="match status" value="2"/>
</dbReference>
<keyword evidence="2" id="KW-0479">Metal-binding</keyword>
<feature type="non-terminal residue" evidence="10">
    <location>
        <position position="1"/>
    </location>
</feature>
<dbReference type="GO" id="GO:0008270">
    <property type="term" value="F:zinc ion binding"/>
    <property type="evidence" value="ECO:0007669"/>
    <property type="project" value="UniProtKB-KW"/>
</dbReference>
<feature type="compositionally biased region" description="Polar residues" evidence="8">
    <location>
        <begin position="118"/>
        <end position="130"/>
    </location>
</feature>
<dbReference type="AlphaFoldDB" id="A0A7L2YEL3"/>
<dbReference type="EMBL" id="VZTM01007917">
    <property type="protein sequence ID" value="NXS92935.1"/>
    <property type="molecule type" value="Genomic_DNA"/>
</dbReference>
<evidence type="ECO:0000259" key="9">
    <source>
        <dbReference type="PROSITE" id="PS52027"/>
    </source>
</evidence>
<reference evidence="10 11" key="1">
    <citation type="submission" date="2019-09" db="EMBL/GenBank/DDBJ databases">
        <title>Bird 10,000 Genomes (B10K) Project - Family phase.</title>
        <authorList>
            <person name="Zhang G."/>
        </authorList>
    </citation>
    <scope>NUCLEOTIDE SEQUENCE [LARGE SCALE GENOMIC DNA]</scope>
    <source>
        <strain evidence="10">B10K-DU-002-59</strain>
        <tissue evidence="10">Muscle</tissue>
    </source>
</reference>
<feature type="region of interest" description="Disordered" evidence="8">
    <location>
        <begin position="414"/>
        <end position="435"/>
    </location>
</feature>
<evidence type="ECO:0000256" key="4">
    <source>
        <dbReference type="ARBA" id="ARBA00022833"/>
    </source>
</evidence>
<dbReference type="OrthoDB" id="10255185at2759"/>
<feature type="region of interest" description="Disordered" evidence="8">
    <location>
        <begin position="31"/>
        <end position="77"/>
    </location>
</feature>
<dbReference type="InterPro" id="IPR026104">
    <property type="entry name" value="ZNF_C2HC_dom_1C"/>
</dbReference>
<comment type="similarity">
    <text evidence="1">Belongs to the ZC2HC1 family.</text>
</comment>
<keyword evidence="3 6" id="KW-0863">Zinc-finger</keyword>
<protein>
    <submittedName>
        <fullName evidence="10">ZC21C protein</fullName>
    </submittedName>
</protein>
<feature type="region of interest" description="Disordered" evidence="8">
    <location>
        <begin position="289"/>
        <end position="312"/>
    </location>
</feature>
<accession>A0A7L2YEL3</accession>
<feature type="domain" description="C2HC/C3H-type" evidence="9">
    <location>
        <begin position="335"/>
        <end position="364"/>
    </location>
</feature>
<keyword evidence="4" id="KW-0862">Zinc</keyword>
<evidence type="ECO:0000256" key="5">
    <source>
        <dbReference type="ARBA" id="ARBA00023054"/>
    </source>
</evidence>
<proteinExistence type="inferred from homology"/>
<evidence type="ECO:0000256" key="3">
    <source>
        <dbReference type="ARBA" id="ARBA00022771"/>
    </source>
</evidence>
<evidence type="ECO:0000256" key="6">
    <source>
        <dbReference type="PROSITE-ProRule" id="PRU01371"/>
    </source>
</evidence>
<evidence type="ECO:0000256" key="8">
    <source>
        <dbReference type="SAM" id="MobiDB-lite"/>
    </source>
</evidence>
<dbReference type="PROSITE" id="PS52027">
    <property type="entry name" value="ZF_C2HC_C3H"/>
    <property type="match status" value="2"/>
</dbReference>
<dbReference type="PANTHER" id="PTHR14649">
    <property type="entry name" value="ZINC FINGER C2HC DOMAIN-CONTAINING PROTEIN 1C"/>
    <property type="match status" value="1"/>
</dbReference>
<dbReference type="InterPro" id="IPR049899">
    <property type="entry name" value="Znf_C2HC_C3H"/>
</dbReference>
<gene>
    <name evidence="10" type="primary">Zc2hc1c</name>
    <name evidence="10" type="ORF">JACJAC_R01653</name>
</gene>
<name>A0A7L2YEL3_JACJC</name>
<feature type="compositionally biased region" description="Polar residues" evidence="8">
    <location>
        <begin position="31"/>
        <end position="44"/>
    </location>
</feature>
<organism evidence="10 11">
    <name type="scientific">Jacana jacana</name>
    <name type="common">Wattled jacana</name>
    <name type="synonym">Parra jacana</name>
    <dbReference type="NCBI Taxonomy" id="54508"/>
    <lineage>
        <taxon>Eukaryota</taxon>
        <taxon>Metazoa</taxon>
        <taxon>Chordata</taxon>
        <taxon>Craniata</taxon>
        <taxon>Vertebrata</taxon>
        <taxon>Euteleostomi</taxon>
        <taxon>Archelosauria</taxon>
        <taxon>Archosauria</taxon>
        <taxon>Dinosauria</taxon>
        <taxon>Saurischia</taxon>
        <taxon>Theropoda</taxon>
        <taxon>Coelurosauria</taxon>
        <taxon>Aves</taxon>
        <taxon>Neognathae</taxon>
        <taxon>Neoaves</taxon>
        <taxon>Charadriiformes</taxon>
        <taxon>Jacanidae</taxon>
        <taxon>Jacana</taxon>
    </lineage>
</organism>
<keyword evidence="5 7" id="KW-0175">Coiled coil</keyword>
<feature type="region of interest" description="Disordered" evidence="8">
    <location>
        <begin position="113"/>
        <end position="134"/>
    </location>
</feature>
<feature type="domain" description="C2HC/C3H-type" evidence="9">
    <location>
        <begin position="441"/>
        <end position="470"/>
    </location>
</feature>